<gene>
    <name evidence="1" type="ORF">BDP27DRAFT_1435536</name>
</gene>
<reference evidence="1" key="1">
    <citation type="submission" date="2020-11" db="EMBL/GenBank/DDBJ databases">
        <authorList>
            <consortium name="DOE Joint Genome Institute"/>
            <person name="Ahrendt S."/>
            <person name="Riley R."/>
            <person name="Andreopoulos W."/>
            <person name="Labutti K."/>
            <person name="Pangilinan J."/>
            <person name="Ruiz-Duenas F.J."/>
            <person name="Barrasa J.M."/>
            <person name="Sanchez-Garcia M."/>
            <person name="Camarero S."/>
            <person name="Miyauchi S."/>
            <person name="Serrano A."/>
            <person name="Linde D."/>
            <person name="Babiker R."/>
            <person name="Drula E."/>
            <person name="Ayuso-Fernandez I."/>
            <person name="Pacheco R."/>
            <person name="Padilla G."/>
            <person name="Ferreira P."/>
            <person name="Barriuso J."/>
            <person name="Kellner H."/>
            <person name="Castanera R."/>
            <person name="Alfaro M."/>
            <person name="Ramirez L."/>
            <person name="Pisabarro A.G."/>
            <person name="Kuo A."/>
            <person name="Tritt A."/>
            <person name="Lipzen A."/>
            <person name="He G."/>
            <person name="Yan M."/>
            <person name="Ng V."/>
            <person name="Cullen D."/>
            <person name="Martin F."/>
            <person name="Rosso M.-N."/>
            <person name="Henrissat B."/>
            <person name="Hibbett D."/>
            <person name="Martinez A.T."/>
            <person name="Grigoriev I.V."/>
        </authorList>
    </citation>
    <scope>NUCLEOTIDE SEQUENCE</scope>
    <source>
        <strain evidence="1">AH 40177</strain>
    </source>
</reference>
<dbReference type="OrthoDB" id="3125117at2759"/>
<keyword evidence="2" id="KW-1185">Reference proteome</keyword>
<comment type="caution">
    <text evidence="1">The sequence shown here is derived from an EMBL/GenBank/DDBJ whole genome shotgun (WGS) entry which is preliminary data.</text>
</comment>
<name>A0A9P5TWI2_9AGAR</name>
<evidence type="ECO:0000313" key="2">
    <source>
        <dbReference type="Proteomes" id="UP000772434"/>
    </source>
</evidence>
<accession>A0A9P5TWI2</accession>
<proteinExistence type="predicted"/>
<sequence length="242" mass="27302">MNLAPSNPKCFGKEHYSRTLKGAERFAACRPDISYLNKQTLILTALKWLSQSTFNPSARDILFRSLGAFTPEFSDKLEVNRKALYGDRIDKVPRAAVHTSENLDEVESIFRAALHLNSNHWHPSRGSLQRAYVKTISDHDCNLTSAITALAYGLSPVRFTHAGCSIELTAKNTMGWLMTTYQQEASNQTHLELPVLVWKALFQQSGYDTQVFSSYKLDHSVFRPYPVSIYELIEIGALPVTM</sequence>
<dbReference type="Proteomes" id="UP000772434">
    <property type="component" value="Unassembled WGS sequence"/>
</dbReference>
<protein>
    <submittedName>
        <fullName evidence="1">Uncharacterized protein</fullName>
    </submittedName>
</protein>
<dbReference type="EMBL" id="JADNRY010000594">
    <property type="protein sequence ID" value="KAF9037781.1"/>
    <property type="molecule type" value="Genomic_DNA"/>
</dbReference>
<dbReference type="AlphaFoldDB" id="A0A9P5TWI2"/>
<evidence type="ECO:0000313" key="1">
    <source>
        <dbReference type="EMBL" id="KAF9037781.1"/>
    </source>
</evidence>
<organism evidence="1 2">
    <name type="scientific">Rhodocollybia butyracea</name>
    <dbReference type="NCBI Taxonomy" id="206335"/>
    <lineage>
        <taxon>Eukaryota</taxon>
        <taxon>Fungi</taxon>
        <taxon>Dikarya</taxon>
        <taxon>Basidiomycota</taxon>
        <taxon>Agaricomycotina</taxon>
        <taxon>Agaricomycetes</taxon>
        <taxon>Agaricomycetidae</taxon>
        <taxon>Agaricales</taxon>
        <taxon>Marasmiineae</taxon>
        <taxon>Omphalotaceae</taxon>
        <taxon>Rhodocollybia</taxon>
    </lineage>
</organism>